<feature type="transmembrane region" description="Helical" evidence="6">
    <location>
        <begin position="261"/>
        <end position="281"/>
    </location>
</feature>
<evidence type="ECO:0000256" key="4">
    <source>
        <dbReference type="ARBA" id="ARBA00022989"/>
    </source>
</evidence>
<dbReference type="AlphaFoldDB" id="A0AA37BR22"/>
<evidence type="ECO:0000313" key="8">
    <source>
        <dbReference type="EMBL" id="GGM72871.1"/>
    </source>
</evidence>
<dbReference type="PANTHER" id="PTHR35402">
    <property type="entry name" value="INTEGRAL MEMBRANE PROTEIN-RELATED"/>
    <property type="match status" value="1"/>
</dbReference>
<feature type="transmembrane region" description="Helical" evidence="6">
    <location>
        <begin position="73"/>
        <end position="92"/>
    </location>
</feature>
<dbReference type="PANTHER" id="PTHR35402:SF1">
    <property type="entry name" value="TYPE II SECRETION SYSTEM PROTEIN GSPF DOMAIN-CONTAINING PROTEIN"/>
    <property type="match status" value="1"/>
</dbReference>
<dbReference type="EMBL" id="BMNY01000001">
    <property type="protein sequence ID" value="GGM72871.1"/>
    <property type="molecule type" value="Genomic_DNA"/>
</dbReference>
<organism evidence="8 9">
    <name type="scientific">Thermogymnomonas acidicola</name>
    <dbReference type="NCBI Taxonomy" id="399579"/>
    <lineage>
        <taxon>Archaea</taxon>
        <taxon>Methanobacteriati</taxon>
        <taxon>Thermoplasmatota</taxon>
        <taxon>Thermoplasmata</taxon>
        <taxon>Thermoplasmatales</taxon>
        <taxon>Thermogymnomonas</taxon>
    </lineage>
</organism>
<dbReference type="Pfam" id="PF00482">
    <property type="entry name" value="T2SSF"/>
    <property type="match status" value="1"/>
</dbReference>
<feature type="transmembrane region" description="Helical" evidence="6">
    <location>
        <begin position="44"/>
        <end position="67"/>
    </location>
</feature>
<dbReference type="RefSeq" id="WP_188680625.1">
    <property type="nucleotide sequence ID" value="NZ_BMNY01000001.1"/>
</dbReference>
<evidence type="ECO:0000256" key="6">
    <source>
        <dbReference type="SAM" id="Phobius"/>
    </source>
</evidence>
<evidence type="ECO:0000313" key="9">
    <source>
        <dbReference type="Proteomes" id="UP000632195"/>
    </source>
</evidence>
<dbReference type="GO" id="GO:0005886">
    <property type="term" value="C:plasma membrane"/>
    <property type="evidence" value="ECO:0007669"/>
    <property type="project" value="UniProtKB-SubCell"/>
</dbReference>
<comment type="subcellular location">
    <subcellularLocation>
        <location evidence="1">Cell membrane</location>
        <topology evidence="1">Multi-pass membrane protein</topology>
    </subcellularLocation>
</comment>
<keyword evidence="9" id="KW-1185">Reference proteome</keyword>
<feature type="domain" description="Type II secretion system protein GspF" evidence="7">
    <location>
        <begin position="121"/>
        <end position="242"/>
    </location>
</feature>
<protein>
    <recommendedName>
        <fullName evidence="7">Type II secretion system protein GspF domain-containing protein</fullName>
    </recommendedName>
</protein>
<evidence type="ECO:0000256" key="5">
    <source>
        <dbReference type="ARBA" id="ARBA00023136"/>
    </source>
</evidence>
<evidence type="ECO:0000259" key="7">
    <source>
        <dbReference type="Pfam" id="PF00482"/>
    </source>
</evidence>
<sequence length="289" mass="31263">MPAPAERLQPASSVLKPFLSRLVNMDAYQRKLDSARIRMSATDYLSLAFIAVSSVTAVAFALAFLISSRVPRLSFLSYSIAFLAFAVTLALISEYPESARRSYGRALDAELVYASSYAQALSIAGTPIMGIVERLASEETVRHVARECSLILSMARLGGRDIVSAIRAVARDTPGKRFGDFLQGIVNTVVSGGSLGDYFNYRAREYQEELGTRNRVNIESLGVLTESYITVGIAFPIILLIMVGIVAALSPSPSPLLIRGLYATSAIIIPAVSAVFAYLIYQTSREVSS</sequence>
<accession>A0AA37BR22</accession>
<keyword evidence="5 6" id="KW-0472">Membrane</keyword>
<keyword evidence="4 6" id="KW-1133">Transmembrane helix</keyword>
<reference evidence="8" key="1">
    <citation type="journal article" date="2014" name="Int. J. Syst. Evol. Microbiol.">
        <title>Complete genome sequence of Corynebacterium casei LMG S-19264T (=DSM 44701T), isolated from a smear-ripened cheese.</title>
        <authorList>
            <consortium name="US DOE Joint Genome Institute (JGI-PGF)"/>
            <person name="Walter F."/>
            <person name="Albersmeier A."/>
            <person name="Kalinowski J."/>
            <person name="Ruckert C."/>
        </authorList>
    </citation>
    <scope>NUCLEOTIDE SEQUENCE</scope>
    <source>
        <strain evidence="8">JCM 13583</strain>
    </source>
</reference>
<feature type="transmembrane region" description="Helical" evidence="6">
    <location>
        <begin position="228"/>
        <end position="249"/>
    </location>
</feature>
<reference evidence="8" key="2">
    <citation type="submission" date="2022-09" db="EMBL/GenBank/DDBJ databases">
        <authorList>
            <person name="Sun Q."/>
            <person name="Ohkuma M."/>
        </authorList>
    </citation>
    <scope>NUCLEOTIDE SEQUENCE</scope>
    <source>
        <strain evidence="8">JCM 13583</strain>
    </source>
</reference>
<name>A0AA37BR22_9ARCH</name>
<dbReference type="InterPro" id="IPR056569">
    <property type="entry name" value="ArlJ-like"/>
</dbReference>
<keyword evidence="3 6" id="KW-0812">Transmembrane</keyword>
<evidence type="ECO:0000256" key="2">
    <source>
        <dbReference type="ARBA" id="ARBA00022475"/>
    </source>
</evidence>
<comment type="caution">
    <text evidence="8">The sequence shown here is derived from an EMBL/GenBank/DDBJ whole genome shotgun (WGS) entry which is preliminary data.</text>
</comment>
<evidence type="ECO:0000256" key="3">
    <source>
        <dbReference type="ARBA" id="ARBA00022692"/>
    </source>
</evidence>
<evidence type="ECO:0000256" key="1">
    <source>
        <dbReference type="ARBA" id="ARBA00004651"/>
    </source>
</evidence>
<keyword evidence="2" id="KW-1003">Cell membrane</keyword>
<dbReference type="InterPro" id="IPR018076">
    <property type="entry name" value="T2SS_GspF_dom"/>
</dbReference>
<gene>
    <name evidence="8" type="ORF">GCM10007108_08710</name>
</gene>
<proteinExistence type="predicted"/>
<dbReference type="Proteomes" id="UP000632195">
    <property type="component" value="Unassembled WGS sequence"/>
</dbReference>